<keyword evidence="3" id="KW-1185">Reference proteome</keyword>
<name>A0ABS6V5V4_9SPHN</name>
<feature type="transmembrane region" description="Helical" evidence="1">
    <location>
        <begin position="12"/>
        <end position="31"/>
    </location>
</feature>
<dbReference type="Proteomes" id="UP000698028">
    <property type="component" value="Unassembled WGS sequence"/>
</dbReference>
<proteinExistence type="predicted"/>
<protein>
    <submittedName>
        <fullName evidence="2">Uncharacterized protein</fullName>
    </submittedName>
</protein>
<keyword evidence="1" id="KW-1133">Transmembrane helix</keyword>
<accession>A0ABS6V5V4</accession>
<dbReference type="RefSeq" id="WP_218632557.1">
    <property type="nucleotide sequence ID" value="NZ_JAHVAH010000001.1"/>
</dbReference>
<keyword evidence="1" id="KW-0472">Membrane</keyword>
<comment type="caution">
    <text evidence="2">The sequence shown here is derived from an EMBL/GenBank/DDBJ whole genome shotgun (WGS) entry which is preliminary data.</text>
</comment>
<reference evidence="2 3" key="1">
    <citation type="submission" date="2021-07" db="EMBL/GenBank/DDBJ databases">
        <title>The draft genome sequence of Sphingomicrobium sp. B8.</title>
        <authorList>
            <person name="Mu L."/>
        </authorList>
    </citation>
    <scope>NUCLEOTIDE SEQUENCE [LARGE SCALE GENOMIC DNA]</scope>
    <source>
        <strain evidence="2 3">B8</strain>
    </source>
</reference>
<sequence>MNERGEGNKSLLWIILVAVVVFLLLLVTGVIDFSSEGELEAPEVEVEGGALPDIDADVADVDVGTDEVTVEVPEVDVDAADAEAEDDD</sequence>
<evidence type="ECO:0000256" key="1">
    <source>
        <dbReference type="SAM" id="Phobius"/>
    </source>
</evidence>
<dbReference type="EMBL" id="JAHVAH010000001">
    <property type="protein sequence ID" value="MBW0144577.1"/>
    <property type="molecule type" value="Genomic_DNA"/>
</dbReference>
<organism evidence="2 3">
    <name type="scientific">Sphingomicrobium clamense</name>
    <dbReference type="NCBI Taxonomy" id="2851013"/>
    <lineage>
        <taxon>Bacteria</taxon>
        <taxon>Pseudomonadati</taxon>
        <taxon>Pseudomonadota</taxon>
        <taxon>Alphaproteobacteria</taxon>
        <taxon>Sphingomonadales</taxon>
        <taxon>Sphingomonadaceae</taxon>
        <taxon>Sphingomicrobium</taxon>
    </lineage>
</organism>
<keyword evidence="1" id="KW-0812">Transmembrane</keyword>
<evidence type="ECO:0000313" key="3">
    <source>
        <dbReference type="Proteomes" id="UP000698028"/>
    </source>
</evidence>
<gene>
    <name evidence="2" type="ORF">KTQ36_04620</name>
</gene>
<evidence type="ECO:0000313" key="2">
    <source>
        <dbReference type="EMBL" id="MBW0144577.1"/>
    </source>
</evidence>